<comment type="caution">
    <text evidence="15">The sequence shown here is derived from an EMBL/GenBank/DDBJ whole genome shotgun (WGS) entry which is preliminary data.</text>
</comment>
<dbReference type="EC" id="2.7.1.15" evidence="2 12"/>
<evidence type="ECO:0000256" key="2">
    <source>
        <dbReference type="ARBA" id="ARBA00012035"/>
    </source>
</evidence>
<dbReference type="InterPro" id="IPR011877">
    <property type="entry name" value="Ribokinase"/>
</dbReference>
<dbReference type="InterPro" id="IPR029056">
    <property type="entry name" value="Ribokinase-like"/>
</dbReference>
<reference evidence="15 16" key="1">
    <citation type="submission" date="2018-09" db="EMBL/GenBank/DDBJ databases">
        <title>YIM 75000 draft genome.</title>
        <authorList>
            <person name="Tang S."/>
            <person name="Feng Y."/>
        </authorList>
    </citation>
    <scope>NUCLEOTIDE SEQUENCE [LARGE SCALE GENOMIC DNA]</scope>
    <source>
        <strain evidence="15 16">YIM 75000</strain>
    </source>
</reference>
<dbReference type="SUPFAM" id="SSF53613">
    <property type="entry name" value="Ribokinase-like"/>
    <property type="match status" value="1"/>
</dbReference>
<keyword evidence="12" id="KW-0963">Cytoplasm</keyword>
<evidence type="ECO:0000256" key="13">
    <source>
        <dbReference type="SAM" id="MobiDB-lite"/>
    </source>
</evidence>
<comment type="subcellular location">
    <subcellularLocation>
        <location evidence="12">Cytoplasm</location>
    </subcellularLocation>
</comment>
<feature type="binding site" evidence="12">
    <location>
        <position position="184"/>
    </location>
    <ligand>
        <name>ATP</name>
        <dbReference type="ChEBI" id="CHEBI:30616"/>
    </ligand>
</feature>
<feature type="binding site" evidence="12">
    <location>
        <position position="263"/>
    </location>
    <ligand>
        <name>K(+)</name>
        <dbReference type="ChEBI" id="CHEBI:29103"/>
    </ligand>
</feature>
<dbReference type="InterPro" id="IPR002139">
    <property type="entry name" value="Ribo/fructo_kinase"/>
</dbReference>
<comment type="cofactor">
    <cofactor evidence="12">
        <name>Mg(2+)</name>
        <dbReference type="ChEBI" id="CHEBI:18420"/>
    </cofactor>
    <text evidence="12">Requires a divalent cation, most likely magnesium in vivo, as an electrophilic catalyst to aid phosphoryl group transfer. It is the chelate of the metal and the nucleotide that is the actual substrate.</text>
</comment>
<dbReference type="UniPathway" id="UPA00916">
    <property type="reaction ID" value="UER00889"/>
</dbReference>
<evidence type="ECO:0000256" key="1">
    <source>
        <dbReference type="ARBA" id="ARBA00005380"/>
    </source>
</evidence>
<dbReference type="InterPro" id="IPR011611">
    <property type="entry name" value="PfkB_dom"/>
</dbReference>
<comment type="similarity">
    <text evidence="12">Belongs to the carbohydrate kinase PfkB family. Ribokinase subfamily.</text>
</comment>
<comment type="subunit">
    <text evidence="12">Homodimer.</text>
</comment>
<dbReference type="AlphaFoldDB" id="A0A3A3YX96"/>
<sequence length="275" mass="28130">MGRVAVVGSLNVDLVTGVERHPRPGETVRGEGLEHRPGGKGANQALAAARAGARTTLVGRVGDDAAGSSYLIGLRREDVDVSRVRRTRGTPTGHALIVVDGSGENTIVIAAGANGELTPDDVEDCADVVREADVLLLQLEVPLPAVEAAARLARGAGTRVLLNPSPVTALGPSLLDHVDLVVANEDEARSLGGWDGPLITTLGARGARWRAPRVDLHRDALRVDVVDTTGAGDALAGAVAAALADGLDEAAALERGVAAGARAATHDGAQDWLLD</sequence>
<dbReference type="Proteomes" id="UP000265614">
    <property type="component" value="Unassembled WGS sequence"/>
</dbReference>
<dbReference type="Pfam" id="PF00294">
    <property type="entry name" value="PfkB"/>
    <property type="match status" value="1"/>
</dbReference>
<feature type="binding site" evidence="12">
    <location>
        <position position="233"/>
    </location>
    <ligand>
        <name>substrate</name>
    </ligand>
</feature>
<keyword evidence="11 12" id="KW-0119">Carbohydrate metabolism</keyword>
<feature type="binding site" evidence="12">
    <location>
        <position position="229"/>
    </location>
    <ligand>
        <name>K(+)</name>
        <dbReference type="ChEBI" id="CHEBI:29103"/>
    </ligand>
</feature>
<feature type="binding site" evidence="12">
    <location>
        <begin position="201"/>
        <end position="206"/>
    </location>
    <ligand>
        <name>ATP</name>
        <dbReference type="ChEBI" id="CHEBI:30616"/>
    </ligand>
</feature>
<comment type="activity regulation">
    <text evidence="12">Activated by a monovalent cation that binds near, but not in, the active site. The most likely occupant of the site in vivo is potassium. Ion binding induces a conformational change that may alter substrate affinity.</text>
</comment>
<proteinExistence type="inferred from homology"/>
<dbReference type="OrthoDB" id="9775849at2"/>
<evidence type="ECO:0000256" key="12">
    <source>
        <dbReference type="HAMAP-Rule" id="MF_01987"/>
    </source>
</evidence>
<dbReference type="GO" id="GO:0046872">
    <property type="term" value="F:metal ion binding"/>
    <property type="evidence" value="ECO:0007669"/>
    <property type="project" value="UniProtKB-KW"/>
</dbReference>
<evidence type="ECO:0000313" key="16">
    <source>
        <dbReference type="Proteomes" id="UP000265614"/>
    </source>
</evidence>
<comment type="catalytic activity">
    <reaction evidence="12">
        <text>D-ribose + ATP = D-ribose 5-phosphate + ADP + H(+)</text>
        <dbReference type="Rhea" id="RHEA:13697"/>
        <dbReference type="ChEBI" id="CHEBI:15378"/>
        <dbReference type="ChEBI" id="CHEBI:30616"/>
        <dbReference type="ChEBI" id="CHEBI:47013"/>
        <dbReference type="ChEBI" id="CHEBI:78346"/>
        <dbReference type="ChEBI" id="CHEBI:456216"/>
        <dbReference type="EC" id="2.7.1.15"/>
    </reaction>
</comment>
<keyword evidence="16" id="KW-1185">Reference proteome</keyword>
<feature type="binding site" evidence="12">
    <location>
        <position position="227"/>
    </location>
    <ligand>
        <name>K(+)</name>
        <dbReference type="ChEBI" id="CHEBI:29103"/>
    </ligand>
</feature>
<dbReference type="GO" id="GO:0005829">
    <property type="term" value="C:cytosol"/>
    <property type="evidence" value="ECO:0007669"/>
    <property type="project" value="TreeGrafter"/>
</dbReference>
<keyword evidence="7 12" id="KW-0418">Kinase</keyword>
<comment type="pathway">
    <text evidence="12">Carbohydrate metabolism; D-ribose degradation; D-ribose 5-phosphate from beta-D-ribopyranose: step 2/2.</text>
</comment>
<feature type="region of interest" description="Disordered" evidence="13">
    <location>
        <begin position="20"/>
        <end position="41"/>
    </location>
</feature>
<feature type="binding site" evidence="12">
    <location>
        <begin position="232"/>
        <end position="233"/>
    </location>
    <ligand>
        <name>ATP</name>
        <dbReference type="ChEBI" id="CHEBI:30616"/>
    </ligand>
</feature>
<dbReference type="CDD" id="cd01174">
    <property type="entry name" value="ribokinase"/>
    <property type="match status" value="1"/>
</dbReference>
<keyword evidence="6 12" id="KW-0547">Nucleotide-binding</keyword>
<evidence type="ECO:0000256" key="3">
    <source>
        <dbReference type="ARBA" id="ARBA00016943"/>
    </source>
</evidence>
<dbReference type="InterPro" id="IPR002173">
    <property type="entry name" value="Carboh/pur_kinase_PfkB_CS"/>
</dbReference>
<feature type="binding site" evidence="12">
    <location>
        <position position="268"/>
    </location>
    <ligand>
        <name>K(+)</name>
        <dbReference type="ChEBI" id="CHEBI:29103"/>
    </ligand>
</feature>
<protein>
    <recommendedName>
        <fullName evidence="3 12">Ribokinase</fullName>
        <shortName evidence="12">RK</shortName>
        <ecNumber evidence="2 12">2.7.1.15</ecNumber>
    </recommendedName>
</protein>
<evidence type="ECO:0000313" key="15">
    <source>
        <dbReference type="EMBL" id="RJK92615.1"/>
    </source>
</evidence>
<dbReference type="PROSITE" id="PS00584">
    <property type="entry name" value="PFKB_KINASES_2"/>
    <property type="match status" value="1"/>
</dbReference>
<dbReference type="GO" id="GO:0005524">
    <property type="term" value="F:ATP binding"/>
    <property type="evidence" value="ECO:0007669"/>
    <property type="project" value="UniProtKB-UniRule"/>
</dbReference>
<feature type="binding site" evidence="12">
    <location>
        <begin position="11"/>
        <end position="13"/>
    </location>
    <ligand>
        <name>substrate</name>
    </ligand>
</feature>
<feature type="binding site" evidence="12">
    <location>
        <begin position="39"/>
        <end position="43"/>
    </location>
    <ligand>
        <name>substrate</name>
    </ligand>
</feature>
<feature type="active site" description="Proton acceptor" evidence="12">
    <location>
        <position position="233"/>
    </location>
</feature>
<evidence type="ECO:0000256" key="6">
    <source>
        <dbReference type="ARBA" id="ARBA00022741"/>
    </source>
</evidence>
<dbReference type="PRINTS" id="PR00990">
    <property type="entry name" value="RIBOKINASE"/>
</dbReference>
<evidence type="ECO:0000256" key="9">
    <source>
        <dbReference type="ARBA" id="ARBA00022842"/>
    </source>
</evidence>
<evidence type="ECO:0000256" key="8">
    <source>
        <dbReference type="ARBA" id="ARBA00022840"/>
    </source>
</evidence>
<evidence type="ECO:0000256" key="11">
    <source>
        <dbReference type="ARBA" id="ARBA00023277"/>
    </source>
</evidence>
<dbReference type="Gene3D" id="3.40.1190.20">
    <property type="match status" value="1"/>
</dbReference>
<accession>A0A3A3YX96</accession>
<dbReference type="PANTHER" id="PTHR10584:SF166">
    <property type="entry name" value="RIBOKINASE"/>
    <property type="match status" value="1"/>
</dbReference>
<feature type="binding site" evidence="12">
    <location>
        <position position="140"/>
    </location>
    <ligand>
        <name>substrate</name>
    </ligand>
</feature>
<organism evidence="15 16">
    <name type="scientific">Vallicoccus soli</name>
    <dbReference type="NCBI Taxonomy" id="2339232"/>
    <lineage>
        <taxon>Bacteria</taxon>
        <taxon>Bacillati</taxon>
        <taxon>Actinomycetota</taxon>
        <taxon>Actinomycetes</taxon>
        <taxon>Motilibacterales</taxon>
        <taxon>Vallicoccaceae</taxon>
        <taxon>Vallicoccus</taxon>
    </lineage>
</organism>
<dbReference type="EMBL" id="QZEZ01000013">
    <property type="protein sequence ID" value="RJK92615.1"/>
    <property type="molecule type" value="Genomic_DNA"/>
</dbReference>
<name>A0A3A3YX96_9ACTN</name>
<feature type="binding site" evidence="12">
    <location>
        <position position="266"/>
    </location>
    <ligand>
        <name>K(+)</name>
        <dbReference type="ChEBI" id="CHEBI:29103"/>
    </ligand>
</feature>
<dbReference type="GO" id="GO:0019303">
    <property type="term" value="P:D-ribose catabolic process"/>
    <property type="evidence" value="ECO:0007669"/>
    <property type="project" value="UniProtKB-UniRule"/>
</dbReference>
<feature type="domain" description="Carbohydrate kinase PfkB" evidence="14">
    <location>
        <begin position="2"/>
        <end position="271"/>
    </location>
</feature>
<dbReference type="PANTHER" id="PTHR10584">
    <property type="entry name" value="SUGAR KINASE"/>
    <property type="match status" value="1"/>
</dbReference>
<evidence type="ECO:0000259" key="14">
    <source>
        <dbReference type="Pfam" id="PF00294"/>
    </source>
</evidence>
<dbReference type="GO" id="GO:0004747">
    <property type="term" value="F:ribokinase activity"/>
    <property type="evidence" value="ECO:0007669"/>
    <property type="project" value="UniProtKB-UniRule"/>
</dbReference>
<comment type="caution">
    <text evidence="12">Lacks conserved residue(s) required for the propagation of feature annotation.</text>
</comment>
<keyword evidence="9 12" id="KW-0460">Magnesium</keyword>
<keyword evidence="10 12" id="KW-0630">Potassium</keyword>
<dbReference type="HAMAP" id="MF_01987">
    <property type="entry name" value="Ribokinase"/>
    <property type="match status" value="1"/>
</dbReference>
<dbReference type="RefSeq" id="WP_119951979.1">
    <property type="nucleotide sequence ID" value="NZ_QZEZ01000013.1"/>
</dbReference>
<comment type="similarity">
    <text evidence="1">Belongs to the carbohydrate kinase pfkB family.</text>
</comment>
<gene>
    <name evidence="12" type="primary">rbsK</name>
    <name evidence="15" type="ORF">D5H78_18425</name>
</gene>
<evidence type="ECO:0000256" key="7">
    <source>
        <dbReference type="ARBA" id="ARBA00022777"/>
    </source>
</evidence>
<feature type="compositionally biased region" description="Basic and acidic residues" evidence="13">
    <location>
        <begin position="20"/>
        <end position="37"/>
    </location>
</feature>
<evidence type="ECO:0000256" key="10">
    <source>
        <dbReference type="ARBA" id="ARBA00022958"/>
    </source>
</evidence>
<evidence type="ECO:0000256" key="5">
    <source>
        <dbReference type="ARBA" id="ARBA00022723"/>
    </source>
</evidence>
<keyword evidence="5 12" id="KW-0479">Metal-binding</keyword>
<keyword evidence="8 12" id="KW-0067">ATP-binding</keyword>
<keyword evidence="4 12" id="KW-0808">Transferase</keyword>
<comment type="function">
    <text evidence="12">Catalyzes the phosphorylation of ribose at O-5 in a reaction requiring ATP and magnesium. The resulting D-ribose-5-phosphate can then be used either for sythesis of nucleotides, histidine, and tryptophan, or as a component of the pentose phosphate pathway.</text>
</comment>
<evidence type="ECO:0000256" key="4">
    <source>
        <dbReference type="ARBA" id="ARBA00022679"/>
    </source>
</evidence>